<keyword evidence="1 2" id="KW-0238">DNA-binding</keyword>
<dbReference type="PRINTS" id="PR00455">
    <property type="entry name" value="HTHTETR"/>
</dbReference>
<sequence>MTVSKTSFRTRWRLLDAALDVFAAKGFEFGSIKEICQRAAANVAAVNYHYRSKELLYEAVIGYAFDECYEAEKLVLADAGAPARQRLEALLAALVVPSAGEIAGAKVLARLLAWEVVRPSGHLARLVADREPPFLGAARAVVGAYGVPAAEADLAARWLVAQGLAFRPGLLPIAPGGAIPAETLVAVLADLAEAGLAAHARRPAAAGLRAAE</sequence>
<reference evidence="4" key="1">
    <citation type="submission" date="2020-12" db="EMBL/GenBank/DDBJ databases">
        <title>Methylobrevis albus sp. nov., isolated from fresh water lack sediment.</title>
        <authorList>
            <person name="Zou Q."/>
        </authorList>
    </citation>
    <scope>NUCLEOTIDE SEQUENCE</scope>
    <source>
        <strain evidence="4">L22</strain>
    </source>
</reference>
<organism evidence="4 5">
    <name type="scientific">Methylobrevis albus</name>
    <dbReference type="NCBI Taxonomy" id="2793297"/>
    <lineage>
        <taxon>Bacteria</taxon>
        <taxon>Pseudomonadati</taxon>
        <taxon>Pseudomonadota</taxon>
        <taxon>Alphaproteobacteria</taxon>
        <taxon>Hyphomicrobiales</taxon>
        <taxon>Pleomorphomonadaceae</taxon>
        <taxon>Methylobrevis</taxon>
    </lineage>
</organism>
<dbReference type="InterPro" id="IPR050109">
    <property type="entry name" value="HTH-type_TetR-like_transc_reg"/>
</dbReference>
<dbReference type="Pfam" id="PF00440">
    <property type="entry name" value="TetR_N"/>
    <property type="match status" value="1"/>
</dbReference>
<dbReference type="GO" id="GO:0003700">
    <property type="term" value="F:DNA-binding transcription factor activity"/>
    <property type="evidence" value="ECO:0007669"/>
    <property type="project" value="TreeGrafter"/>
</dbReference>
<evidence type="ECO:0000313" key="5">
    <source>
        <dbReference type="Proteomes" id="UP000631694"/>
    </source>
</evidence>
<dbReference type="SUPFAM" id="SSF46689">
    <property type="entry name" value="Homeodomain-like"/>
    <property type="match status" value="1"/>
</dbReference>
<evidence type="ECO:0000256" key="2">
    <source>
        <dbReference type="PROSITE-ProRule" id="PRU00335"/>
    </source>
</evidence>
<dbReference type="PROSITE" id="PS50977">
    <property type="entry name" value="HTH_TETR_2"/>
    <property type="match status" value="1"/>
</dbReference>
<keyword evidence="5" id="KW-1185">Reference proteome</keyword>
<dbReference type="RefSeq" id="WP_197309334.1">
    <property type="nucleotide sequence ID" value="NZ_JADZLT010000016.1"/>
</dbReference>
<dbReference type="InterPro" id="IPR001647">
    <property type="entry name" value="HTH_TetR"/>
</dbReference>
<dbReference type="Gene3D" id="1.10.357.10">
    <property type="entry name" value="Tetracycline Repressor, domain 2"/>
    <property type="match status" value="1"/>
</dbReference>
<evidence type="ECO:0000313" key="4">
    <source>
        <dbReference type="EMBL" id="MBH0236227.1"/>
    </source>
</evidence>
<gene>
    <name evidence="4" type="ORF">I5731_00180</name>
</gene>
<name>A0A931MWY6_9HYPH</name>
<feature type="domain" description="HTH tetR-type" evidence="3">
    <location>
        <begin position="8"/>
        <end position="68"/>
    </location>
</feature>
<dbReference type="PANTHER" id="PTHR30055">
    <property type="entry name" value="HTH-TYPE TRANSCRIPTIONAL REGULATOR RUTR"/>
    <property type="match status" value="1"/>
</dbReference>
<evidence type="ECO:0000256" key="1">
    <source>
        <dbReference type="ARBA" id="ARBA00023125"/>
    </source>
</evidence>
<evidence type="ECO:0000259" key="3">
    <source>
        <dbReference type="PROSITE" id="PS50977"/>
    </source>
</evidence>
<dbReference type="EMBL" id="JADZLT010000016">
    <property type="protein sequence ID" value="MBH0236227.1"/>
    <property type="molecule type" value="Genomic_DNA"/>
</dbReference>
<dbReference type="Proteomes" id="UP000631694">
    <property type="component" value="Unassembled WGS sequence"/>
</dbReference>
<comment type="caution">
    <text evidence="4">The sequence shown here is derived from an EMBL/GenBank/DDBJ whole genome shotgun (WGS) entry which is preliminary data.</text>
</comment>
<proteinExistence type="predicted"/>
<dbReference type="GO" id="GO:0000976">
    <property type="term" value="F:transcription cis-regulatory region binding"/>
    <property type="evidence" value="ECO:0007669"/>
    <property type="project" value="TreeGrafter"/>
</dbReference>
<dbReference type="InterPro" id="IPR009057">
    <property type="entry name" value="Homeodomain-like_sf"/>
</dbReference>
<dbReference type="PANTHER" id="PTHR30055:SF235">
    <property type="entry name" value="TRANSCRIPTIONAL REGULATORY PROTEIN"/>
    <property type="match status" value="1"/>
</dbReference>
<dbReference type="AlphaFoldDB" id="A0A931MWY6"/>
<accession>A0A931MWY6</accession>
<feature type="DNA-binding region" description="H-T-H motif" evidence="2">
    <location>
        <begin position="31"/>
        <end position="50"/>
    </location>
</feature>
<protein>
    <submittedName>
        <fullName evidence="4">TetR/AcrR family transcriptional regulator</fullName>
    </submittedName>
</protein>